<dbReference type="GO" id="GO:0005507">
    <property type="term" value="F:copper ion binding"/>
    <property type="evidence" value="ECO:0007669"/>
    <property type="project" value="InterPro"/>
</dbReference>
<dbReference type="RefSeq" id="WP_184842335.1">
    <property type="nucleotide sequence ID" value="NZ_JACHMN010000003.1"/>
</dbReference>
<dbReference type="CDD" id="cd13890">
    <property type="entry name" value="CuRO_3_CueO_FtsP"/>
    <property type="match status" value="1"/>
</dbReference>
<proteinExistence type="inferred from homology"/>
<comment type="caution">
    <text evidence="6">The sequence shown here is derived from an EMBL/GenBank/DDBJ whole genome shotgun (WGS) entry which is preliminary data.</text>
</comment>
<evidence type="ECO:0000256" key="2">
    <source>
        <dbReference type="ARBA" id="ARBA00022723"/>
    </source>
</evidence>
<dbReference type="CDD" id="cd04232">
    <property type="entry name" value="CuRO_1_CueO_FtsP"/>
    <property type="match status" value="1"/>
</dbReference>
<feature type="domain" description="Plastocyanin-like" evidence="4">
    <location>
        <begin position="367"/>
        <end position="476"/>
    </location>
</feature>
<reference evidence="6 7" key="1">
    <citation type="submission" date="2020-08" db="EMBL/GenBank/DDBJ databases">
        <title>Sequencing the genomes of 1000 actinobacteria strains.</title>
        <authorList>
            <person name="Klenk H.-P."/>
        </authorList>
    </citation>
    <scope>NUCLEOTIDE SEQUENCE [LARGE SCALE GENOMIC DNA]</scope>
    <source>
        <strain evidence="6 7">DSM 45362</strain>
    </source>
</reference>
<evidence type="ECO:0000313" key="6">
    <source>
        <dbReference type="EMBL" id="MBB5872537.1"/>
    </source>
</evidence>
<evidence type="ECO:0000313" key="7">
    <source>
        <dbReference type="Proteomes" id="UP000587527"/>
    </source>
</evidence>
<gene>
    <name evidence="6" type="ORF">F4553_005971</name>
</gene>
<evidence type="ECO:0000256" key="1">
    <source>
        <dbReference type="ARBA" id="ARBA00010609"/>
    </source>
</evidence>
<evidence type="ECO:0000259" key="5">
    <source>
        <dbReference type="Pfam" id="PF07732"/>
    </source>
</evidence>
<sequence length="487" mass="52651">MKNRVFLVFLAVVLVCCGGGVGAATWWWQGSVIDTVGQVDFTNRLAIPPLAPSHLDGQGRRVFELTAKAGKHDFGSGRTADTWGFDGDYLGPTLRAAKGEQVLVNMHNSLGEATTVHWHGMHLPAAMDGGPHQPVAPGATWSPTWTIKQPAATLWYHPHPHGETARHVYRGLAGMFILDDPAAPVDLPDEYGVDDIPVIVQDKAFDGAALDEGRALLAGTGILGDTIAVNGTVAPFLDVTTSLVRLRVLNASNARPFNFRFADGRAFDWIGTDGGLLAAPVSASHVQLSPGERAEIVVGVRAGERVVLRSEEVDLGGNLVQDRFVGGKDRFDVLELRGAAVLRASVGVPPRLVEMERLDPSTAVTTRGFSLTSETINGSAMSMERVDVTATLGTTEIWEITNRDGAPHNFHVHDVQFQVLGADVVAWKDTVFATPGETVRIVLRFTDYADPSVPYMYHCHLMYHEDQGMMGQFVVVRPGETASLHHH</sequence>
<dbReference type="GO" id="GO:0016491">
    <property type="term" value="F:oxidoreductase activity"/>
    <property type="evidence" value="ECO:0007669"/>
    <property type="project" value="UniProtKB-KW"/>
</dbReference>
<dbReference type="InterPro" id="IPR045087">
    <property type="entry name" value="Cu-oxidase_fam"/>
</dbReference>
<dbReference type="Gene3D" id="2.60.40.420">
    <property type="entry name" value="Cupredoxins - blue copper proteins"/>
    <property type="match status" value="3"/>
</dbReference>
<dbReference type="Pfam" id="PF07731">
    <property type="entry name" value="Cu-oxidase_2"/>
    <property type="match status" value="1"/>
</dbReference>
<dbReference type="Proteomes" id="UP000587527">
    <property type="component" value="Unassembled WGS sequence"/>
</dbReference>
<dbReference type="InterPro" id="IPR008972">
    <property type="entry name" value="Cupredoxin"/>
</dbReference>
<evidence type="ECO:0000259" key="4">
    <source>
        <dbReference type="Pfam" id="PF07731"/>
    </source>
</evidence>
<dbReference type="PANTHER" id="PTHR48267">
    <property type="entry name" value="CUPREDOXIN SUPERFAMILY PROTEIN"/>
    <property type="match status" value="1"/>
</dbReference>
<dbReference type="PANTHER" id="PTHR48267:SF1">
    <property type="entry name" value="BILIRUBIN OXIDASE"/>
    <property type="match status" value="1"/>
</dbReference>
<name>A0A841BTX3_9ACTN</name>
<dbReference type="PROSITE" id="PS00080">
    <property type="entry name" value="MULTICOPPER_OXIDASE2"/>
    <property type="match status" value="1"/>
</dbReference>
<dbReference type="EMBL" id="JACHMN010000003">
    <property type="protein sequence ID" value="MBB5872537.1"/>
    <property type="molecule type" value="Genomic_DNA"/>
</dbReference>
<dbReference type="AlphaFoldDB" id="A0A841BTX3"/>
<organism evidence="6 7">
    <name type="scientific">Allocatelliglobosispora scoriae</name>
    <dbReference type="NCBI Taxonomy" id="643052"/>
    <lineage>
        <taxon>Bacteria</taxon>
        <taxon>Bacillati</taxon>
        <taxon>Actinomycetota</taxon>
        <taxon>Actinomycetes</taxon>
        <taxon>Micromonosporales</taxon>
        <taxon>Micromonosporaceae</taxon>
        <taxon>Allocatelliglobosispora</taxon>
    </lineage>
</organism>
<dbReference type="InterPro" id="IPR011707">
    <property type="entry name" value="Cu-oxidase-like_N"/>
</dbReference>
<comment type="similarity">
    <text evidence="1">Belongs to the multicopper oxidase family.</text>
</comment>
<dbReference type="InterPro" id="IPR011706">
    <property type="entry name" value="Cu-oxidase_C"/>
</dbReference>
<feature type="domain" description="Plastocyanin-like" evidence="5">
    <location>
        <begin position="72"/>
        <end position="182"/>
    </location>
</feature>
<accession>A0A841BTX3</accession>
<dbReference type="CDD" id="cd13867">
    <property type="entry name" value="CuRO_2_CueO_FtsP"/>
    <property type="match status" value="1"/>
</dbReference>
<dbReference type="SUPFAM" id="SSF49503">
    <property type="entry name" value="Cupredoxins"/>
    <property type="match status" value="3"/>
</dbReference>
<protein>
    <submittedName>
        <fullName evidence="6">FtsP/CotA-like multicopper oxidase with cupredoxin domain</fullName>
    </submittedName>
</protein>
<dbReference type="InterPro" id="IPR002355">
    <property type="entry name" value="Cu_oxidase_Cu_BS"/>
</dbReference>
<keyword evidence="2" id="KW-0479">Metal-binding</keyword>
<keyword evidence="3" id="KW-0560">Oxidoreductase</keyword>
<dbReference type="Pfam" id="PF07732">
    <property type="entry name" value="Cu-oxidase_3"/>
    <property type="match status" value="1"/>
</dbReference>
<keyword evidence="7" id="KW-1185">Reference proteome</keyword>
<evidence type="ECO:0000256" key="3">
    <source>
        <dbReference type="ARBA" id="ARBA00023002"/>
    </source>
</evidence>